<dbReference type="Pfam" id="PF00753">
    <property type="entry name" value="Lactamase_B"/>
    <property type="match status" value="1"/>
</dbReference>
<dbReference type="SUPFAM" id="SSF56281">
    <property type="entry name" value="Metallo-hydrolase/oxidoreductase"/>
    <property type="match status" value="1"/>
</dbReference>
<dbReference type="PANTHER" id="PTHR42951">
    <property type="entry name" value="METALLO-BETA-LACTAMASE DOMAIN-CONTAINING"/>
    <property type="match status" value="1"/>
</dbReference>
<dbReference type="RefSeq" id="WP_093328158.1">
    <property type="nucleotide sequence ID" value="NZ_AP027363.1"/>
</dbReference>
<keyword evidence="3" id="KW-1185">Reference proteome</keyword>
<dbReference type="InterPro" id="IPR050855">
    <property type="entry name" value="NDM-1-like"/>
</dbReference>
<proteinExistence type="predicted"/>
<accession>A0A1I0BLD3</accession>
<evidence type="ECO:0000313" key="2">
    <source>
        <dbReference type="EMBL" id="SET07460.1"/>
    </source>
</evidence>
<organism evidence="2 3">
    <name type="scientific">Thalassotalea agarivorans</name>
    <name type="common">Thalassomonas agarivorans</name>
    <dbReference type="NCBI Taxonomy" id="349064"/>
    <lineage>
        <taxon>Bacteria</taxon>
        <taxon>Pseudomonadati</taxon>
        <taxon>Pseudomonadota</taxon>
        <taxon>Gammaproteobacteria</taxon>
        <taxon>Alteromonadales</taxon>
        <taxon>Colwelliaceae</taxon>
        <taxon>Thalassotalea</taxon>
    </lineage>
</organism>
<reference evidence="2 3" key="1">
    <citation type="submission" date="2016-10" db="EMBL/GenBank/DDBJ databases">
        <authorList>
            <person name="de Groot N.N."/>
        </authorList>
    </citation>
    <scope>NUCLEOTIDE SEQUENCE [LARGE SCALE GENOMIC DNA]</scope>
    <source>
        <strain evidence="2 3">DSM 19706</strain>
    </source>
</reference>
<evidence type="ECO:0000259" key="1">
    <source>
        <dbReference type="SMART" id="SM00849"/>
    </source>
</evidence>
<dbReference type="Gene3D" id="3.60.15.10">
    <property type="entry name" value="Ribonuclease Z/Hydroxyacylglutathione hydrolase-like"/>
    <property type="match status" value="1"/>
</dbReference>
<dbReference type="Proteomes" id="UP000199308">
    <property type="component" value="Unassembled WGS sequence"/>
</dbReference>
<evidence type="ECO:0000313" key="3">
    <source>
        <dbReference type="Proteomes" id="UP000199308"/>
    </source>
</evidence>
<dbReference type="STRING" id="349064.SAMN05660429_00980"/>
<protein>
    <submittedName>
        <fullName evidence="2">Glyoxylase, beta-lactamase superfamily II</fullName>
    </submittedName>
</protein>
<dbReference type="OrthoDB" id="9802991at2"/>
<dbReference type="AlphaFoldDB" id="A0A1I0BLD3"/>
<gene>
    <name evidence="2" type="ORF">SAMN05660429_00980</name>
</gene>
<feature type="domain" description="Metallo-beta-lactamase" evidence="1">
    <location>
        <begin position="10"/>
        <end position="209"/>
    </location>
</feature>
<dbReference type="SMART" id="SM00849">
    <property type="entry name" value="Lactamase_B"/>
    <property type="match status" value="1"/>
</dbReference>
<dbReference type="InterPro" id="IPR001279">
    <property type="entry name" value="Metallo-B-lactamas"/>
</dbReference>
<dbReference type="EMBL" id="FOHK01000004">
    <property type="protein sequence ID" value="SET07460.1"/>
    <property type="molecule type" value="Genomic_DNA"/>
</dbReference>
<dbReference type="InterPro" id="IPR036866">
    <property type="entry name" value="RibonucZ/Hydroxyglut_hydro"/>
</dbReference>
<sequence length="248" mass="28294">MKLHKIPGYIQTIYLAEYRNKLLLLDGCSRADVSVVIDYIKNTLSRPVEHLDTVVVTHMHPDHAGGATFLRNLTGCKIVTADIAGNWYDGIDGFAMHLTDIWLAKWVAGRMGKKKVPLYYPRILDPDIMLVDREYLPGFSDWQIIYTQGHTDRDISLLHLPTNQIYIADLIVKVKDKFVPPYPIFYPNRYRASIKLLTLLAPTKYLLAHGGEQALSEEQLTKIIEDAPTVPLTHWRSVKGKIRKILGF</sequence>
<name>A0A1I0BLD3_THASX</name>